<dbReference type="NCBIfam" id="TIGR02227">
    <property type="entry name" value="sigpep_I_bact"/>
    <property type="match status" value="1"/>
</dbReference>
<dbReference type="InterPro" id="IPR019533">
    <property type="entry name" value="Peptidase_S26"/>
</dbReference>
<dbReference type="GO" id="GO:0016020">
    <property type="term" value="C:membrane"/>
    <property type="evidence" value="ECO:0007669"/>
    <property type="project" value="UniProtKB-SubCell"/>
</dbReference>
<accession>A0A2M9ZLP0</accession>
<dbReference type="Proteomes" id="UP000231990">
    <property type="component" value="Unassembled WGS sequence"/>
</dbReference>
<evidence type="ECO:0000256" key="3">
    <source>
        <dbReference type="RuleBase" id="RU362042"/>
    </source>
</evidence>
<evidence type="ECO:0000313" key="7">
    <source>
        <dbReference type="Proteomes" id="UP000231962"/>
    </source>
</evidence>
<evidence type="ECO:0000259" key="4">
    <source>
        <dbReference type="Pfam" id="PF10502"/>
    </source>
</evidence>
<name>A0A2M9ZLP0_9LEPT</name>
<dbReference type="RefSeq" id="WP_100713166.1">
    <property type="nucleotide sequence ID" value="NZ_NPDY01000004.1"/>
</dbReference>
<evidence type="ECO:0000313" key="6">
    <source>
        <dbReference type="EMBL" id="PJZ72911.1"/>
    </source>
</evidence>
<dbReference type="EMBL" id="NPDZ01000007">
    <property type="protein sequence ID" value="PJZ72911.1"/>
    <property type="molecule type" value="Genomic_DNA"/>
</dbReference>
<evidence type="ECO:0000313" key="8">
    <source>
        <dbReference type="Proteomes" id="UP000231990"/>
    </source>
</evidence>
<dbReference type="AlphaFoldDB" id="A0A2M9ZLP0"/>
<feature type="transmembrane region" description="Helical" evidence="3">
    <location>
        <begin position="20"/>
        <end position="44"/>
    </location>
</feature>
<keyword evidence="3" id="KW-0472">Membrane</keyword>
<feature type="domain" description="Peptidase S26" evidence="4">
    <location>
        <begin position="27"/>
        <end position="184"/>
    </location>
</feature>
<keyword evidence="3" id="KW-0378">Hydrolase</keyword>
<keyword evidence="3" id="KW-0645">Protease</keyword>
<dbReference type="PANTHER" id="PTHR43390">
    <property type="entry name" value="SIGNAL PEPTIDASE I"/>
    <property type="match status" value="1"/>
</dbReference>
<reference evidence="7 8" key="1">
    <citation type="submission" date="2017-07" db="EMBL/GenBank/DDBJ databases">
        <title>Leptospira spp. isolated from tropical soils.</title>
        <authorList>
            <person name="Thibeaux R."/>
            <person name="Iraola G."/>
            <person name="Ferres I."/>
            <person name="Bierque E."/>
            <person name="Girault D."/>
            <person name="Soupe-Gilbert M.-E."/>
            <person name="Picardeau M."/>
            <person name="Goarant C."/>
        </authorList>
    </citation>
    <scope>NUCLEOTIDE SEQUENCE [LARGE SCALE GENOMIC DNA]</scope>
    <source>
        <strain evidence="6 8">FH1-B-B1</strain>
        <strain evidence="5 7">FH1-B-C1</strain>
    </source>
</reference>
<dbReference type="PRINTS" id="PR00727">
    <property type="entry name" value="LEADERPTASE"/>
</dbReference>
<keyword evidence="3" id="KW-0812">Transmembrane</keyword>
<dbReference type="CDD" id="cd06530">
    <property type="entry name" value="S26_SPase_I"/>
    <property type="match status" value="1"/>
</dbReference>
<comment type="caution">
    <text evidence="6">The sequence shown here is derived from an EMBL/GenBank/DDBJ whole genome shotgun (WGS) entry which is preliminary data.</text>
</comment>
<keyword evidence="3" id="KW-1133">Transmembrane helix</keyword>
<proteinExistence type="inferred from homology"/>
<evidence type="ECO:0000256" key="2">
    <source>
        <dbReference type="ARBA" id="ARBA00019232"/>
    </source>
</evidence>
<dbReference type="Pfam" id="PF10502">
    <property type="entry name" value="Peptidase_S26"/>
    <property type="match status" value="1"/>
</dbReference>
<dbReference type="InterPro" id="IPR000223">
    <property type="entry name" value="Pept_S26A_signal_pept_1"/>
</dbReference>
<dbReference type="EMBL" id="NPDY01000004">
    <property type="protein sequence ID" value="PJZ70204.1"/>
    <property type="molecule type" value="Genomic_DNA"/>
</dbReference>
<dbReference type="GO" id="GO:0006465">
    <property type="term" value="P:signal peptide processing"/>
    <property type="evidence" value="ECO:0007669"/>
    <property type="project" value="InterPro"/>
</dbReference>
<dbReference type="SUPFAM" id="SSF51306">
    <property type="entry name" value="LexA/Signal peptidase"/>
    <property type="match status" value="1"/>
</dbReference>
<dbReference type="InterPro" id="IPR036286">
    <property type="entry name" value="LexA/Signal_pep-like_sf"/>
</dbReference>
<evidence type="ECO:0000313" key="5">
    <source>
        <dbReference type="EMBL" id="PJZ70204.1"/>
    </source>
</evidence>
<dbReference type="EC" id="3.4.21.89" evidence="3"/>
<keyword evidence="7" id="KW-1185">Reference proteome</keyword>
<sequence>MYSIPKGNGEKDKKFDHKKWAKILGVSLSIGFLIAFSIRAWILFPYKLETNEMEPGLKKGERKTILRWIKPSSLFLGDIILLEHPTQTSKVVLARIVGKPGDTLYMKDKTLFRNGIPENEGKLPYELGFTDKRNPFPASFSRRDQFASVQIEDRKYFVLCDNRDECVDSRDFGPIAFEKIIGKIF</sequence>
<dbReference type="GO" id="GO:0009003">
    <property type="term" value="F:signal peptidase activity"/>
    <property type="evidence" value="ECO:0007669"/>
    <property type="project" value="UniProtKB-EC"/>
</dbReference>
<organism evidence="6 8">
    <name type="scientific">Leptospira perolatii</name>
    <dbReference type="NCBI Taxonomy" id="2023191"/>
    <lineage>
        <taxon>Bacteria</taxon>
        <taxon>Pseudomonadati</taxon>
        <taxon>Spirochaetota</taxon>
        <taxon>Spirochaetia</taxon>
        <taxon>Leptospirales</taxon>
        <taxon>Leptospiraceae</taxon>
        <taxon>Leptospira</taxon>
    </lineage>
</organism>
<gene>
    <name evidence="6" type="primary">lepB</name>
    <name evidence="5" type="ORF">CH360_06250</name>
    <name evidence="6" type="ORF">CH373_12720</name>
</gene>
<comment type="subcellular location">
    <subcellularLocation>
        <location evidence="3">Membrane</location>
        <topology evidence="3">Single-pass type II membrane protein</topology>
    </subcellularLocation>
</comment>
<comment type="catalytic activity">
    <reaction evidence="3">
        <text>Cleavage of hydrophobic, N-terminal signal or leader sequences from secreted and periplasmic proteins.</text>
        <dbReference type="EC" id="3.4.21.89"/>
    </reaction>
</comment>
<comment type="similarity">
    <text evidence="1 3">Belongs to the peptidase S26 family.</text>
</comment>
<dbReference type="Proteomes" id="UP000231962">
    <property type="component" value="Unassembled WGS sequence"/>
</dbReference>
<dbReference type="Gene3D" id="2.10.109.10">
    <property type="entry name" value="Umud Fragment, subunit A"/>
    <property type="match status" value="1"/>
</dbReference>
<protein>
    <recommendedName>
        <fullName evidence="2 3">Signal peptidase I</fullName>
        <ecNumber evidence="3">3.4.21.89</ecNumber>
    </recommendedName>
</protein>
<dbReference type="PANTHER" id="PTHR43390:SF1">
    <property type="entry name" value="CHLOROPLAST PROCESSING PEPTIDASE"/>
    <property type="match status" value="1"/>
</dbReference>
<dbReference type="OrthoDB" id="9802919at2"/>
<dbReference type="GO" id="GO:0004252">
    <property type="term" value="F:serine-type endopeptidase activity"/>
    <property type="evidence" value="ECO:0007669"/>
    <property type="project" value="InterPro"/>
</dbReference>
<evidence type="ECO:0000256" key="1">
    <source>
        <dbReference type="ARBA" id="ARBA00009370"/>
    </source>
</evidence>